<evidence type="ECO:0000256" key="1">
    <source>
        <dbReference type="SAM" id="Phobius"/>
    </source>
</evidence>
<sequence length="396" mass="45024">MDIACCKLEKTIKRCTILYKIPPLFPNVNATSPRPSTKSNSKEDSQTRPQFTTFGIMSILNLGYIGGVLILVKLFMNHKSYLAMDVGVFLFQTLQGFNAIFNACFDYNIYYDYHLINQALRDTMKLNADNQVVKPPKKYGKLEEYFWTILLHEVYFTSAFGLSLLPIIPFFLQVDTAYFLIRALSPTSGFETTLPGKLLRSLVGGGFGYHWLMGAANEVVAGLELLYFASEILIWLISDSQRCQRKCLRQKYICMSILVHRCNNIFRWTLALGLCGGAGIFVCCISTTIKFHAQIPTFVFALFPILSLVMVIMAGIIVPKAARVMELSQKYVDTLKVRILTGTRSKLRYNVRINRATQCVSMEYGYFGTFKKTSILLWYFVFLEKTVTVLVGLDYT</sequence>
<protein>
    <submittedName>
        <fullName evidence="2">Uncharacterized protein</fullName>
    </submittedName>
</protein>
<name>A0A226EST9_FOLCA</name>
<dbReference type="EMBL" id="LNIX01000002">
    <property type="protein sequence ID" value="OXA60569.1"/>
    <property type="molecule type" value="Genomic_DNA"/>
</dbReference>
<feature type="transmembrane region" description="Helical" evidence="1">
    <location>
        <begin position="51"/>
        <end position="72"/>
    </location>
</feature>
<gene>
    <name evidence="2" type="ORF">Fcan01_04815</name>
</gene>
<dbReference type="AlphaFoldDB" id="A0A226EST9"/>
<feature type="transmembrane region" description="Helical" evidence="1">
    <location>
        <begin position="145"/>
        <end position="172"/>
    </location>
</feature>
<organism evidence="2 3">
    <name type="scientific">Folsomia candida</name>
    <name type="common">Springtail</name>
    <dbReference type="NCBI Taxonomy" id="158441"/>
    <lineage>
        <taxon>Eukaryota</taxon>
        <taxon>Metazoa</taxon>
        <taxon>Ecdysozoa</taxon>
        <taxon>Arthropoda</taxon>
        <taxon>Hexapoda</taxon>
        <taxon>Collembola</taxon>
        <taxon>Entomobryomorpha</taxon>
        <taxon>Isotomoidea</taxon>
        <taxon>Isotomidae</taxon>
        <taxon>Proisotominae</taxon>
        <taxon>Folsomia</taxon>
    </lineage>
</organism>
<dbReference type="Proteomes" id="UP000198287">
    <property type="component" value="Unassembled WGS sequence"/>
</dbReference>
<feature type="transmembrane region" description="Helical" evidence="1">
    <location>
        <begin position="295"/>
        <end position="318"/>
    </location>
</feature>
<evidence type="ECO:0000313" key="2">
    <source>
        <dbReference type="EMBL" id="OXA60569.1"/>
    </source>
</evidence>
<evidence type="ECO:0000313" key="3">
    <source>
        <dbReference type="Proteomes" id="UP000198287"/>
    </source>
</evidence>
<keyword evidence="1" id="KW-0812">Transmembrane</keyword>
<reference evidence="2 3" key="1">
    <citation type="submission" date="2015-12" db="EMBL/GenBank/DDBJ databases">
        <title>The genome of Folsomia candida.</title>
        <authorList>
            <person name="Faddeeva A."/>
            <person name="Derks M.F."/>
            <person name="Anvar Y."/>
            <person name="Smit S."/>
            <person name="Van Straalen N."/>
            <person name="Roelofs D."/>
        </authorList>
    </citation>
    <scope>NUCLEOTIDE SEQUENCE [LARGE SCALE GENOMIC DNA]</scope>
    <source>
        <strain evidence="2 3">VU population</strain>
        <tissue evidence="2">Whole body</tissue>
    </source>
</reference>
<keyword evidence="1" id="KW-1133">Transmembrane helix</keyword>
<keyword evidence="3" id="KW-1185">Reference proteome</keyword>
<feature type="transmembrane region" description="Helical" evidence="1">
    <location>
        <begin position="219"/>
        <end position="237"/>
    </location>
</feature>
<comment type="caution">
    <text evidence="2">The sequence shown here is derived from an EMBL/GenBank/DDBJ whole genome shotgun (WGS) entry which is preliminary data.</text>
</comment>
<feature type="transmembrane region" description="Helical" evidence="1">
    <location>
        <begin position="375"/>
        <end position="393"/>
    </location>
</feature>
<feature type="transmembrane region" description="Helical" evidence="1">
    <location>
        <begin position="265"/>
        <end position="289"/>
    </location>
</feature>
<keyword evidence="1" id="KW-0472">Membrane</keyword>
<accession>A0A226EST9</accession>
<proteinExistence type="predicted"/>